<dbReference type="Pfam" id="PF00172">
    <property type="entry name" value="Zn_clus"/>
    <property type="match status" value="1"/>
</dbReference>
<dbReference type="AlphaFoldDB" id="A0A6A6U0P8"/>
<evidence type="ECO:0000259" key="9">
    <source>
        <dbReference type="PROSITE" id="PS50048"/>
    </source>
</evidence>
<dbReference type="FunFam" id="4.10.240.10:FF:000003">
    <property type="entry name" value="C6 transcription factor (Leu3)"/>
    <property type="match status" value="1"/>
</dbReference>
<evidence type="ECO:0000256" key="2">
    <source>
        <dbReference type="ARBA" id="ARBA00022723"/>
    </source>
</evidence>
<feature type="region of interest" description="Disordered" evidence="8">
    <location>
        <begin position="1"/>
        <end position="36"/>
    </location>
</feature>
<dbReference type="PANTHER" id="PTHR31845:SF21">
    <property type="entry name" value="REGULATORY PROTEIN LEU3"/>
    <property type="match status" value="1"/>
</dbReference>
<sequence>MNDEQENQGGGSSNADPAITASRHPISPKTRSHRNVPFKSCNECRQQKLRCDVIKEPFLPCSRCQRLRIDCRIDSSFKRVDKRNKEATMQREIRELRHQLASQVERSGESTMLNSPQMPQHETVSNVQDPSVSDDSSKQQTLEGVTVASESLAILFEQYFSFYHPFCPVLDPMLSHADYFALSPFLGWTIALIGARRYPQDPKLLSNLTGPYKNLLWVTIATMPHTYHVVKALALLCTWPVPLLKDTTESSLPGGKLGLSETDPTFLYSGIMMQIAWQTGLHRPLHSHDFIKQTRYVTSNEEEDRWLTWAICNLVSHGISIVNGQPSTATFDWILDPGLSVTPQQLPDDVSHRLLIAKFLKHITKELYSNPLNLAGLVAEKEQPAAREKLKMELLGLDEISIHFSPITKLHLLAAKVHFWSFAFLMNRRSTEYPTSLSNAYTTATTLIQSMLDVDIHSNFLFQYCTTVFLRTLVSSCCVLMKVLNSSYATSFDTLQGRSLFNSAILAMRTISLKSNDFPDRVAEALARMWRAFGSGNGSGNGYGNGSRAGMFDGSIDPLESKIRSRMCVSHVYDCFWSWRRSMSPEASTQAIIETMTSAAPPANRALMGMRSALGSEDYIDADMATLPDMALFSSFGWTFDEIGGFGFQ</sequence>
<comment type="subcellular location">
    <subcellularLocation>
        <location evidence="1">Nucleus</location>
    </subcellularLocation>
</comment>
<accession>A0A6A6U0P8</accession>
<dbReference type="SMART" id="SM00066">
    <property type="entry name" value="GAL4"/>
    <property type="match status" value="1"/>
</dbReference>
<dbReference type="PROSITE" id="PS50048">
    <property type="entry name" value="ZN2_CY6_FUNGAL_2"/>
    <property type="match status" value="1"/>
</dbReference>
<gene>
    <name evidence="10" type="ORF">BT63DRAFT_443736</name>
</gene>
<dbReference type="GO" id="GO:0001216">
    <property type="term" value="F:DNA-binding transcription activator activity"/>
    <property type="evidence" value="ECO:0007669"/>
    <property type="project" value="UniProtKB-ARBA"/>
</dbReference>
<evidence type="ECO:0000256" key="5">
    <source>
        <dbReference type="ARBA" id="ARBA00023125"/>
    </source>
</evidence>
<dbReference type="InterPro" id="IPR036864">
    <property type="entry name" value="Zn2-C6_fun-type_DNA-bd_sf"/>
</dbReference>
<dbReference type="GO" id="GO:0000981">
    <property type="term" value="F:DNA-binding transcription factor activity, RNA polymerase II-specific"/>
    <property type="evidence" value="ECO:0007669"/>
    <property type="project" value="InterPro"/>
</dbReference>
<keyword evidence="6" id="KW-0804">Transcription</keyword>
<evidence type="ECO:0000256" key="4">
    <source>
        <dbReference type="ARBA" id="ARBA00023015"/>
    </source>
</evidence>
<keyword evidence="4" id="KW-0805">Transcription regulation</keyword>
<proteinExistence type="predicted"/>
<evidence type="ECO:0000256" key="1">
    <source>
        <dbReference type="ARBA" id="ARBA00004123"/>
    </source>
</evidence>
<keyword evidence="7" id="KW-0539">Nucleus</keyword>
<keyword evidence="2" id="KW-0479">Metal-binding</keyword>
<keyword evidence="3" id="KW-0862">Zinc</keyword>
<dbReference type="InterPro" id="IPR001138">
    <property type="entry name" value="Zn2Cys6_DnaBD"/>
</dbReference>
<dbReference type="InterPro" id="IPR051089">
    <property type="entry name" value="prtT"/>
</dbReference>
<feature type="region of interest" description="Disordered" evidence="8">
    <location>
        <begin position="104"/>
        <end position="140"/>
    </location>
</feature>
<evidence type="ECO:0000256" key="7">
    <source>
        <dbReference type="ARBA" id="ARBA00023242"/>
    </source>
</evidence>
<dbReference type="GO" id="GO:0008270">
    <property type="term" value="F:zinc ion binding"/>
    <property type="evidence" value="ECO:0007669"/>
    <property type="project" value="InterPro"/>
</dbReference>
<evidence type="ECO:0000313" key="10">
    <source>
        <dbReference type="EMBL" id="KAF2664688.1"/>
    </source>
</evidence>
<dbReference type="Proteomes" id="UP000799302">
    <property type="component" value="Unassembled WGS sequence"/>
</dbReference>
<keyword evidence="5" id="KW-0238">DNA-binding</keyword>
<dbReference type="Gene3D" id="4.10.240.10">
    <property type="entry name" value="Zn(2)-C6 fungal-type DNA-binding domain"/>
    <property type="match status" value="1"/>
</dbReference>
<dbReference type="SUPFAM" id="SSF57701">
    <property type="entry name" value="Zn2/Cys6 DNA-binding domain"/>
    <property type="match status" value="1"/>
</dbReference>
<dbReference type="PANTHER" id="PTHR31845">
    <property type="entry name" value="FINGER DOMAIN PROTEIN, PUTATIVE-RELATED"/>
    <property type="match status" value="1"/>
</dbReference>
<keyword evidence="11" id="KW-1185">Reference proteome</keyword>
<protein>
    <recommendedName>
        <fullName evidence="9">Zn(2)-C6 fungal-type domain-containing protein</fullName>
    </recommendedName>
</protein>
<evidence type="ECO:0000256" key="3">
    <source>
        <dbReference type="ARBA" id="ARBA00022833"/>
    </source>
</evidence>
<dbReference type="EMBL" id="MU004242">
    <property type="protein sequence ID" value="KAF2664688.1"/>
    <property type="molecule type" value="Genomic_DNA"/>
</dbReference>
<evidence type="ECO:0000313" key="11">
    <source>
        <dbReference type="Proteomes" id="UP000799302"/>
    </source>
</evidence>
<evidence type="ECO:0000256" key="6">
    <source>
        <dbReference type="ARBA" id="ARBA00023163"/>
    </source>
</evidence>
<dbReference type="PROSITE" id="PS00463">
    <property type="entry name" value="ZN2_CY6_FUNGAL_1"/>
    <property type="match status" value="1"/>
</dbReference>
<dbReference type="GO" id="GO:0000976">
    <property type="term" value="F:transcription cis-regulatory region binding"/>
    <property type="evidence" value="ECO:0007669"/>
    <property type="project" value="TreeGrafter"/>
</dbReference>
<reference evidence="10" key="1">
    <citation type="journal article" date="2020" name="Stud. Mycol.">
        <title>101 Dothideomycetes genomes: a test case for predicting lifestyles and emergence of pathogens.</title>
        <authorList>
            <person name="Haridas S."/>
            <person name="Albert R."/>
            <person name="Binder M."/>
            <person name="Bloem J."/>
            <person name="Labutti K."/>
            <person name="Salamov A."/>
            <person name="Andreopoulos B."/>
            <person name="Baker S."/>
            <person name="Barry K."/>
            <person name="Bills G."/>
            <person name="Bluhm B."/>
            <person name="Cannon C."/>
            <person name="Castanera R."/>
            <person name="Culley D."/>
            <person name="Daum C."/>
            <person name="Ezra D."/>
            <person name="Gonzalez J."/>
            <person name="Henrissat B."/>
            <person name="Kuo A."/>
            <person name="Liang C."/>
            <person name="Lipzen A."/>
            <person name="Lutzoni F."/>
            <person name="Magnuson J."/>
            <person name="Mondo S."/>
            <person name="Nolan M."/>
            <person name="Ohm R."/>
            <person name="Pangilinan J."/>
            <person name="Park H.-J."/>
            <person name="Ramirez L."/>
            <person name="Alfaro M."/>
            <person name="Sun H."/>
            <person name="Tritt A."/>
            <person name="Yoshinaga Y."/>
            <person name="Zwiers L.-H."/>
            <person name="Turgeon B."/>
            <person name="Goodwin S."/>
            <person name="Spatafora J."/>
            <person name="Crous P."/>
            <person name="Grigoriev I."/>
        </authorList>
    </citation>
    <scope>NUCLEOTIDE SEQUENCE</scope>
    <source>
        <strain evidence="10">CBS 115976</strain>
    </source>
</reference>
<name>A0A6A6U0P8_9PEZI</name>
<feature type="domain" description="Zn(2)-C6 fungal-type" evidence="9">
    <location>
        <begin position="40"/>
        <end position="73"/>
    </location>
</feature>
<organism evidence="10 11">
    <name type="scientific">Microthyrium microscopicum</name>
    <dbReference type="NCBI Taxonomy" id="703497"/>
    <lineage>
        <taxon>Eukaryota</taxon>
        <taxon>Fungi</taxon>
        <taxon>Dikarya</taxon>
        <taxon>Ascomycota</taxon>
        <taxon>Pezizomycotina</taxon>
        <taxon>Dothideomycetes</taxon>
        <taxon>Dothideomycetes incertae sedis</taxon>
        <taxon>Microthyriales</taxon>
        <taxon>Microthyriaceae</taxon>
        <taxon>Microthyrium</taxon>
    </lineage>
</organism>
<dbReference type="OrthoDB" id="2341546at2759"/>
<dbReference type="CDD" id="cd12148">
    <property type="entry name" value="fungal_TF_MHR"/>
    <property type="match status" value="1"/>
</dbReference>
<dbReference type="CDD" id="cd00067">
    <property type="entry name" value="GAL4"/>
    <property type="match status" value="1"/>
</dbReference>
<dbReference type="GO" id="GO:0005634">
    <property type="term" value="C:nucleus"/>
    <property type="evidence" value="ECO:0007669"/>
    <property type="project" value="UniProtKB-SubCell"/>
</dbReference>
<evidence type="ECO:0000256" key="8">
    <source>
        <dbReference type="SAM" id="MobiDB-lite"/>
    </source>
</evidence>